<organism evidence="1 2">
    <name type="scientific">Neofusicoccum parvum</name>
    <dbReference type="NCBI Taxonomy" id="310453"/>
    <lineage>
        <taxon>Eukaryota</taxon>
        <taxon>Fungi</taxon>
        <taxon>Dikarya</taxon>
        <taxon>Ascomycota</taxon>
        <taxon>Pezizomycotina</taxon>
        <taxon>Dothideomycetes</taxon>
        <taxon>Dothideomycetes incertae sedis</taxon>
        <taxon>Botryosphaeriales</taxon>
        <taxon>Botryosphaeriaceae</taxon>
        <taxon>Neofusicoccum</taxon>
    </lineage>
</organism>
<reference evidence="1" key="1">
    <citation type="submission" date="2024-09" db="EMBL/GenBank/DDBJ databases">
        <title>Draft Genome Sequences of Neofusicoccum parvum.</title>
        <authorList>
            <person name="Ashida A."/>
            <person name="Camagna M."/>
            <person name="Tanaka A."/>
            <person name="Takemoto D."/>
        </authorList>
    </citation>
    <scope>NUCLEOTIDE SEQUENCE</scope>
    <source>
        <strain evidence="1">PPO83</strain>
    </source>
</reference>
<accession>A0ACB5SJK8</accession>
<dbReference type="Proteomes" id="UP001165186">
    <property type="component" value="Unassembled WGS sequence"/>
</dbReference>
<name>A0ACB5SJK8_9PEZI</name>
<comment type="caution">
    <text evidence="1">The sequence shown here is derived from an EMBL/GenBank/DDBJ whole genome shotgun (WGS) entry which is preliminary data.</text>
</comment>
<dbReference type="EMBL" id="BSXG01000114">
    <property type="protein sequence ID" value="GME44412.1"/>
    <property type="molecule type" value="Genomic_DNA"/>
</dbReference>
<sequence length="279" mass="31468">MAESERNALIEPDLEHEVETSASDDNDSAFDSDDARSEIASLTSEITDYVYKNGRRYSALTDAKYRLPNDERECDRNDLVHHIYGMLLGGRLVFSPVGDKPSRILDVGCGTGIWANDVGDLYPSAEVIGTDISPIQPPWVPPNVQFIVENAEEEWQFKTPFDLIHFQNLNGSISNWPRLIKQIYENLKPGGYIEAKETDAWATSDDDTIPASSNLMRWQERCFAASRTLGLSPTAPEQLKQWITDAGFVDVQERQFKLPFNEWPKNPELKQVGRGVGME</sequence>
<protein>
    <submittedName>
        <fullName evidence="1">Tam domain methyltransferase protein</fullName>
    </submittedName>
</protein>
<keyword evidence="1" id="KW-0808">Transferase</keyword>
<proteinExistence type="predicted"/>
<keyword evidence="1" id="KW-0489">Methyltransferase</keyword>
<evidence type="ECO:0000313" key="1">
    <source>
        <dbReference type="EMBL" id="GME44412.1"/>
    </source>
</evidence>
<gene>
    <name evidence="1" type="primary">g1060</name>
    <name evidence="1" type="ORF">NpPPO83_00001060</name>
</gene>
<evidence type="ECO:0000313" key="2">
    <source>
        <dbReference type="Proteomes" id="UP001165186"/>
    </source>
</evidence>
<keyword evidence="2" id="KW-1185">Reference proteome</keyword>